<feature type="region of interest" description="Disordered" evidence="1">
    <location>
        <begin position="124"/>
        <end position="156"/>
    </location>
</feature>
<keyword evidence="2" id="KW-0472">Membrane</keyword>
<accession>A0ABS6JTL0</accession>
<feature type="compositionally biased region" description="Basic and acidic residues" evidence="1">
    <location>
        <begin position="78"/>
        <end position="108"/>
    </location>
</feature>
<feature type="transmembrane region" description="Helical" evidence="2">
    <location>
        <begin position="43"/>
        <end position="65"/>
    </location>
</feature>
<protein>
    <submittedName>
        <fullName evidence="3">Uncharacterized protein</fullName>
    </submittedName>
</protein>
<evidence type="ECO:0000313" key="4">
    <source>
        <dbReference type="Proteomes" id="UP000790580"/>
    </source>
</evidence>
<evidence type="ECO:0000313" key="3">
    <source>
        <dbReference type="EMBL" id="MBU9720582.1"/>
    </source>
</evidence>
<keyword evidence="2" id="KW-1133">Transmembrane helix</keyword>
<gene>
    <name evidence="3" type="ORF">KS407_03875</name>
</gene>
<name>A0ABS6JTL0_9BACI</name>
<feature type="compositionally biased region" description="Basic and acidic residues" evidence="1">
    <location>
        <begin position="138"/>
        <end position="152"/>
    </location>
</feature>
<organism evidence="3 4">
    <name type="scientific">Evansella alkalicola</name>
    <dbReference type="NCBI Taxonomy" id="745819"/>
    <lineage>
        <taxon>Bacteria</taxon>
        <taxon>Bacillati</taxon>
        <taxon>Bacillota</taxon>
        <taxon>Bacilli</taxon>
        <taxon>Bacillales</taxon>
        <taxon>Bacillaceae</taxon>
        <taxon>Evansella</taxon>
    </lineage>
</organism>
<evidence type="ECO:0000256" key="2">
    <source>
        <dbReference type="SAM" id="Phobius"/>
    </source>
</evidence>
<keyword evidence="4" id="KW-1185">Reference proteome</keyword>
<feature type="region of interest" description="Disordered" evidence="1">
    <location>
        <begin position="76"/>
        <end position="109"/>
    </location>
</feature>
<proteinExistence type="predicted"/>
<comment type="caution">
    <text evidence="3">The sequence shown here is derived from an EMBL/GenBank/DDBJ whole genome shotgun (WGS) entry which is preliminary data.</text>
</comment>
<feature type="transmembrane region" description="Helical" evidence="2">
    <location>
        <begin position="12"/>
        <end position="31"/>
    </location>
</feature>
<sequence length="236" mass="27037">MRNNLGTFLKLMGYLAILVGTVAAIYIYYAVQGANSIEWGLHLSFMWVYMSFLSGLLLIGMAFIITHLSKGYSKSYGKNKENMTKQKETVQRNKSESQKEKVTDKLKSSDGTISVIGMSRKERLEQEKMGRKSKKSKGKEYIKSSKKKEDQVVKQPKKVKLPKEIKAAGKSDIKIDENKEVPFEEYLSLSRYCQKHYKRKPQTIKATNLANHFYIVITPKKGKLVKKVNQVIVEVK</sequence>
<evidence type="ECO:0000256" key="1">
    <source>
        <dbReference type="SAM" id="MobiDB-lite"/>
    </source>
</evidence>
<dbReference type="RefSeq" id="WP_088076587.1">
    <property type="nucleotide sequence ID" value="NZ_JAHQCR010000018.1"/>
</dbReference>
<keyword evidence="2" id="KW-0812">Transmembrane</keyword>
<dbReference type="Proteomes" id="UP000790580">
    <property type="component" value="Unassembled WGS sequence"/>
</dbReference>
<reference evidence="3 4" key="1">
    <citation type="submission" date="2021-06" db="EMBL/GenBank/DDBJ databases">
        <title>Bacillus sp. RD4P76, an endophyte from a halophyte.</title>
        <authorList>
            <person name="Sun J.-Q."/>
        </authorList>
    </citation>
    <scope>NUCLEOTIDE SEQUENCE [LARGE SCALE GENOMIC DNA]</scope>
    <source>
        <strain evidence="3 4">JCM 17098</strain>
    </source>
</reference>
<dbReference type="EMBL" id="JAHQCR010000018">
    <property type="protein sequence ID" value="MBU9720582.1"/>
    <property type="molecule type" value="Genomic_DNA"/>
</dbReference>